<feature type="compositionally biased region" description="Basic and acidic residues" evidence="3">
    <location>
        <begin position="366"/>
        <end position="375"/>
    </location>
</feature>
<dbReference type="Gene3D" id="1.10.1580.10">
    <property type="match status" value="1"/>
</dbReference>
<dbReference type="SUPFAM" id="SSF52540">
    <property type="entry name" value="P-loop containing nucleoside triphosphate hydrolases"/>
    <property type="match status" value="1"/>
</dbReference>
<dbReference type="GO" id="GO:0032543">
    <property type="term" value="P:mitochondrial translation"/>
    <property type="evidence" value="ECO:0007669"/>
    <property type="project" value="TreeGrafter"/>
</dbReference>
<keyword evidence="6" id="KW-1185">Reference proteome</keyword>
<protein>
    <submittedName>
        <fullName evidence="5">Putative mitochondrial GTPase</fullName>
    </submittedName>
</protein>
<gene>
    <name evidence="5" type="primary">MTG1</name>
    <name evidence="5" type="ORF">DL546_004862</name>
</gene>
<evidence type="ECO:0000259" key="4">
    <source>
        <dbReference type="Pfam" id="PF01926"/>
    </source>
</evidence>
<dbReference type="Pfam" id="PF01926">
    <property type="entry name" value="MMR_HSR1"/>
    <property type="match status" value="1"/>
</dbReference>
<dbReference type="PANTHER" id="PTHR45782">
    <property type="entry name" value="MITOCHONDRIAL RIBOSOME-ASSOCIATED GTPASE 1"/>
    <property type="match status" value="1"/>
</dbReference>
<feature type="domain" description="G" evidence="4">
    <location>
        <begin position="169"/>
        <end position="238"/>
    </location>
</feature>
<organism evidence="5 6">
    <name type="scientific">Coniochaeta pulveracea</name>
    <dbReference type="NCBI Taxonomy" id="177199"/>
    <lineage>
        <taxon>Eukaryota</taxon>
        <taxon>Fungi</taxon>
        <taxon>Dikarya</taxon>
        <taxon>Ascomycota</taxon>
        <taxon>Pezizomycotina</taxon>
        <taxon>Sordariomycetes</taxon>
        <taxon>Sordariomycetidae</taxon>
        <taxon>Coniochaetales</taxon>
        <taxon>Coniochaetaceae</taxon>
        <taxon>Coniochaeta</taxon>
    </lineage>
</organism>
<dbReference type="EMBL" id="QVQW01000045">
    <property type="protein sequence ID" value="RKU43260.1"/>
    <property type="molecule type" value="Genomic_DNA"/>
</dbReference>
<name>A0A420Y686_9PEZI</name>
<dbReference type="Proteomes" id="UP000275385">
    <property type="component" value="Unassembled WGS sequence"/>
</dbReference>
<dbReference type="InterPro" id="IPR023179">
    <property type="entry name" value="GTP-bd_ortho_bundle_sf"/>
</dbReference>
<accession>A0A420Y686</accession>
<dbReference type="GO" id="GO:0003924">
    <property type="term" value="F:GTPase activity"/>
    <property type="evidence" value="ECO:0007669"/>
    <property type="project" value="TreeGrafter"/>
</dbReference>
<proteinExistence type="predicted"/>
<evidence type="ECO:0000256" key="3">
    <source>
        <dbReference type="SAM" id="MobiDB-lite"/>
    </source>
</evidence>
<keyword evidence="2" id="KW-0342">GTP-binding</keyword>
<evidence type="ECO:0000256" key="2">
    <source>
        <dbReference type="ARBA" id="ARBA00023134"/>
    </source>
</evidence>
<keyword evidence="1" id="KW-0547">Nucleotide-binding</keyword>
<dbReference type="PANTHER" id="PTHR45782:SF4">
    <property type="entry name" value="MITOCHONDRIAL RIBOSOME-ASSOCIATED GTPASE 1"/>
    <property type="match status" value="1"/>
</dbReference>
<comment type="caution">
    <text evidence="5">The sequence shown here is derived from an EMBL/GenBank/DDBJ whole genome shotgun (WGS) entry which is preliminary data.</text>
</comment>
<dbReference type="AlphaFoldDB" id="A0A420Y686"/>
<evidence type="ECO:0000313" key="5">
    <source>
        <dbReference type="EMBL" id="RKU43260.1"/>
    </source>
</evidence>
<dbReference type="Gene3D" id="3.40.50.300">
    <property type="entry name" value="P-loop containing nucleotide triphosphate hydrolases"/>
    <property type="match status" value="1"/>
</dbReference>
<dbReference type="GO" id="GO:0005525">
    <property type="term" value="F:GTP binding"/>
    <property type="evidence" value="ECO:0007669"/>
    <property type="project" value="UniProtKB-KW"/>
</dbReference>
<dbReference type="STRING" id="177199.A0A420Y686"/>
<reference evidence="5 6" key="1">
    <citation type="submission" date="2018-08" db="EMBL/GenBank/DDBJ databases">
        <title>Draft genome of the lignicolous fungus Coniochaeta pulveracea.</title>
        <authorList>
            <person name="Borstlap C.J."/>
            <person name="De Witt R.N."/>
            <person name="Botha A."/>
            <person name="Volschenk H."/>
        </authorList>
    </citation>
    <scope>NUCLEOTIDE SEQUENCE [LARGE SCALE GENOMIC DNA]</scope>
    <source>
        <strain evidence="5 6">CAB683</strain>
    </source>
</reference>
<sequence length="387" mass="42174">MSQPLKTAATTAASLATQTAKAATPLTTTSPAFTPRETFPVSPQILRSYFLGHHHSALQNMKRTLSTVSLILECRDFRIPLTSWNPLLESSLSSTNASERSRIIVYTHRDLGPKDDGGMMKRLERFHLDKRHAEAVVFLGAGSDSRAVLEAVKRVSRDRLGPQLTGTRALVVGMPNAGKSTLLNRLRQKGMGKHVAKAAKTGAEPGVTRKLGTPVRIVEPDLSTGDEGVYVVDTPGVFIPHVSDPISMLKLALVGCVKDGLVPSVLVADYLLYQLNLRDPGLYVGKGYTRGPTNSVEEWLEGIARRTGKLGKGGEPQLDQAADWIVQKWRSGGGLGRFVLDEVSEETLEEAVRRAREPALSMNQAVKREKEERKARSAARWLAQQGG</sequence>
<evidence type="ECO:0000313" key="6">
    <source>
        <dbReference type="Proteomes" id="UP000275385"/>
    </source>
</evidence>
<feature type="region of interest" description="Disordered" evidence="3">
    <location>
        <begin position="16"/>
        <end position="37"/>
    </location>
</feature>
<evidence type="ECO:0000256" key="1">
    <source>
        <dbReference type="ARBA" id="ARBA00022741"/>
    </source>
</evidence>
<dbReference type="InterPro" id="IPR027417">
    <property type="entry name" value="P-loop_NTPase"/>
</dbReference>
<feature type="region of interest" description="Disordered" evidence="3">
    <location>
        <begin position="363"/>
        <end position="387"/>
    </location>
</feature>
<dbReference type="InterPro" id="IPR006073">
    <property type="entry name" value="GTP-bd"/>
</dbReference>
<dbReference type="GO" id="GO:0005739">
    <property type="term" value="C:mitochondrion"/>
    <property type="evidence" value="ECO:0007669"/>
    <property type="project" value="TreeGrafter"/>
</dbReference>
<dbReference type="OrthoDB" id="269151at2759"/>